<organism evidence="2 3">
    <name type="scientific">Rhodospira trueperi</name>
    <dbReference type="NCBI Taxonomy" id="69960"/>
    <lineage>
        <taxon>Bacteria</taxon>
        <taxon>Pseudomonadati</taxon>
        <taxon>Pseudomonadota</taxon>
        <taxon>Alphaproteobacteria</taxon>
        <taxon>Rhodospirillales</taxon>
        <taxon>Rhodospirillaceae</taxon>
        <taxon>Rhodospira</taxon>
    </lineage>
</organism>
<evidence type="ECO:0000313" key="3">
    <source>
        <dbReference type="Proteomes" id="UP000199412"/>
    </source>
</evidence>
<dbReference type="STRING" id="69960.SAMN05421720_102182"/>
<dbReference type="CDD" id="cd17511">
    <property type="entry name" value="YbjN_AmyR-like"/>
    <property type="match status" value="1"/>
</dbReference>
<dbReference type="RefSeq" id="WP_092782632.1">
    <property type="nucleotide sequence ID" value="NZ_FNAP01000002.1"/>
</dbReference>
<dbReference type="InterPro" id="IPR019660">
    <property type="entry name" value="Put_sensory_transdc_reg_YbjN"/>
</dbReference>
<dbReference type="OrthoDB" id="8719709at2"/>
<keyword evidence="3" id="KW-1185">Reference proteome</keyword>
<gene>
    <name evidence="2" type="ORF">SAMN05421720_102182</name>
</gene>
<proteinExistence type="predicted"/>
<evidence type="ECO:0000256" key="1">
    <source>
        <dbReference type="SAM" id="SignalP"/>
    </source>
</evidence>
<feature type="chain" id="PRO_5011540167" evidence="1">
    <location>
        <begin position="30"/>
        <end position="181"/>
    </location>
</feature>
<protein>
    <submittedName>
        <fullName evidence="2">Putative sensory transduction regulator</fullName>
    </submittedName>
</protein>
<dbReference type="Pfam" id="PF10722">
    <property type="entry name" value="YbjN"/>
    <property type="match status" value="1"/>
</dbReference>
<evidence type="ECO:0000313" key="2">
    <source>
        <dbReference type="EMBL" id="SDD95559.1"/>
    </source>
</evidence>
<dbReference type="AlphaFoldDB" id="A0A1G6YYS7"/>
<sequence>MRQSLRPVAVAATLVLAVTLGGAASPALAQGTTGKATTGAGSSGQMMTKIAVPDVTAILNDAGIRYEVTTDDVGDPLILADGTASLVGERMAVFFYDCGPTGCEDIRMYSYYRSRSNVGLGVINQFNKELRWGRAFLDDDNDPVFELDINATGGIGREALRILINTYLSSMNTFAAEVDAP</sequence>
<accession>A0A1G6YYS7</accession>
<reference evidence="2 3" key="1">
    <citation type="submission" date="2016-10" db="EMBL/GenBank/DDBJ databases">
        <authorList>
            <person name="de Groot N.N."/>
        </authorList>
    </citation>
    <scope>NUCLEOTIDE SEQUENCE [LARGE SCALE GENOMIC DNA]</scope>
    <source>
        <strain evidence="2 3">ATCC 700224</strain>
    </source>
</reference>
<dbReference type="EMBL" id="FNAP01000002">
    <property type="protein sequence ID" value="SDD95559.1"/>
    <property type="molecule type" value="Genomic_DNA"/>
</dbReference>
<name>A0A1G6YYS7_9PROT</name>
<keyword evidence="1" id="KW-0732">Signal</keyword>
<feature type="signal peptide" evidence="1">
    <location>
        <begin position="1"/>
        <end position="29"/>
    </location>
</feature>
<dbReference type="Proteomes" id="UP000199412">
    <property type="component" value="Unassembled WGS sequence"/>
</dbReference>